<sequence length="76" mass="8476">MEEDAPQRAFVFLGTSMKRINGMWPSPSCTRRWIPWTILMSPTPSTGVVHVALPPRAPGPVLEEVEPDEMMSPSLQ</sequence>
<dbReference type="AlphaFoldDB" id="A0A0A9GQX3"/>
<reference evidence="1" key="1">
    <citation type="submission" date="2014-09" db="EMBL/GenBank/DDBJ databases">
        <authorList>
            <person name="Magalhaes I.L.F."/>
            <person name="Oliveira U."/>
            <person name="Santos F.R."/>
            <person name="Vidigal T.H.D.A."/>
            <person name="Brescovit A.D."/>
            <person name="Santos A.J."/>
        </authorList>
    </citation>
    <scope>NUCLEOTIDE SEQUENCE</scope>
    <source>
        <tissue evidence="1">Shoot tissue taken approximately 20 cm above the soil surface</tissue>
    </source>
</reference>
<evidence type="ECO:0000313" key="1">
    <source>
        <dbReference type="EMBL" id="JAE25814.1"/>
    </source>
</evidence>
<reference evidence="1" key="2">
    <citation type="journal article" date="2015" name="Data Brief">
        <title>Shoot transcriptome of the giant reed, Arundo donax.</title>
        <authorList>
            <person name="Barrero R.A."/>
            <person name="Guerrero F.D."/>
            <person name="Moolhuijzen P."/>
            <person name="Goolsby J.A."/>
            <person name="Tidwell J."/>
            <person name="Bellgard S.E."/>
            <person name="Bellgard M.I."/>
        </authorList>
    </citation>
    <scope>NUCLEOTIDE SEQUENCE</scope>
    <source>
        <tissue evidence="1">Shoot tissue taken approximately 20 cm above the soil surface</tissue>
    </source>
</reference>
<accession>A0A0A9GQX3</accession>
<dbReference type="EMBL" id="GBRH01172082">
    <property type="protein sequence ID" value="JAE25814.1"/>
    <property type="molecule type" value="Transcribed_RNA"/>
</dbReference>
<name>A0A0A9GQX3_ARUDO</name>
<proteinExistence type="predicted"/>
<organism evidence="1">
    <name type="scientific">Arundo donax</name>
    <name type="common">Giant reed</name>
    <name type="synonym">Donax arundinaceus</name>
    <dbReference type="NCBI Taxonomy" id="35708"/>
    <lineage>
        <taxon>Eukaryota</taxon>
        <taxon>Viridiplantae</taxon>
        <taxon>Streptophyta</taxon>
        <taxon>Embryophyta</taxon>
        <taxon>Tracheophyta</taxon>
        <taxon>Spermatophyta</taxon>
        <taxon>Magnoliopsida</taxon>
        <taxon>Liliopsida</taxon>
        <taxon>Poales</taxon>
        <taxon>Poaceae</taxon>
        <taxon>PACMAD clade</taxon>
        <taxon>Arundinoideae</taxon>
        <taxon>Arundineae</taxon>
        <taxon>Arundo</taxon>
    </lineage>
</organism>
<protein>
    <submittedName>
        <fullName evidence="1">Uncharacterized protein</fullName>
    </submittedName>
</protein>